<accession>A0AAE1B776</accession>
<dbReference type="AlphaFoldDB" id="A0AAE1B776"/>
<evidence type="ECO:0000313" key="3">
    <source>
        <dbReference type="Proteomes" id="UP001283361"/>
    </source>
</evidence>
<evidence type="ECO:0000256" key="1">
    <source>
        <dbReference type="SAM" id="MobiDB-lite"/>
    </source>
</evidence>
<evidence type="ECO:0000313" key="2">
    <source>
        <dbReference type="EMBL" id="KAK3800141.1"/>
    </source>
</evidence>
<feature type="compositionally biased region" description="Low complexity" evidence="1">
    <location>
        <begin position="57"/>
        <end position="69"/>
    </location>
</feature>
<name>A0AAE1B776_9GAST</name>
<dbReference type="Proteomes" id="UP001283361">
    <property type="component" value="Unassembled WGS sequence"/>
</dbReference>
<proteinExistence type="predicted"/>
<gene>
    <name evidence="2" type="ORF">RRG08_015101</name>
</gene>
<sequence length="77" mass="8485">MLTTGSGGGLLLKLQRNGVNGRIYNWLKGFLSNRDIRTKVNGVYSRTRPLKENFCASSTTSVRSSPPSTDYSLRTTS</sequence>
<dbReference type="EMBL" id="JAWDGP010000502">
    <property type="protein sequence ID" value="KAK3800141.1"/>
    <property type="molecule type" value="Genomic_DNA"/>
</dbReference>
<organism evidence="2 3">
    <name type="scientific">Elysia crispata</name>
    <name type="common">lettuce slug</name>
    <dbReference type="NCBI Taxonomy" id="231223"/>
    <lineage>
        <taxon>Eukaryota</taxon>
        <taxon>Metazoa</taxon>
        <taxon>Spiralia</taxon>
        <taxon>Lophotrochozoa</taxon>
        <taxon>Mollusca</taxon>
        <taxon>Gastropoda</taxon>
        <taxon>Heterobranchia</taxon>
        <taxon>Euthyneura</taxon>
        <taxon>Panpulmonata</taxon>
        <taxon>Sacoglossa</taxon>
        <taxon>Placobranchoidea</taxon>
        <taxon>Plakobranchidae</taxon>
        <taxon>Elysia</taxon>
    </lineage>
</organism>
<comment type="caution">
    <text evidence="2">The sequence shown here is derived from an EMBL/GenBank/DDBJ whole genome shotgun (WGS) entry which is preliminary data.</text>
</comment>
<feature type="region of interest" description="Disordered" evidence="1">
    <location>
        <begin position="56"/>
        <end position="77"/>
    </location>
</feature>
<reference evidence="2" key="1">
    <citation type="journal article" date="2023" name="G3 (Bethesda)">
        <title>A reference genome for the long-term kleptoplast-retaining sea slug Elysia crispata morphotype clarki.</title>
        <authorList>
            <person name="Eastman K.E."/>
            <person name="Pendleton A.L."/>
            <person name="Shaikh M.A."/>
            <person name="Suttiyut T."/>
            <person name="Ogas R."/>
            <person name="Tomko P."/>
            <person name="Gavelis G."/>
            <person name="Widhalm J.R."/>
            <person name="Wisecaver J.H."/>
        </authorList>
    </citation>
    <scope>NUCLEOTIDE SEQUENCE</scope>
    <source>
        <strain evidence="2">ECLA1</strain>
    </source>
</reference>
<protein>
    <submittedName>
        <fullName evidence="2">Uncharacterized protein</fullName>
    </submittedName>
</protein>
<keyword evidence="3" id="KW-1185">Reference proteome</keyword>